<feature type="domain" description="Amidase" evidence="1">
    <location>
        <begin position="30"/>
        <end position="271"/>
    </location>
</feature>
<reference evidence="3" key="1">
    <citation type="submission" date="2017-03" db="EMBL/GenBank/DDBJ databases">
        <title>Genomes of endolithic fungi from Antarctica.</title>
        <authorList>
            <person name="Coleine C."/>
            <person name="Masonjones S."/>
            <person name="Stajich J.E."/>
        </authorList>
    </citation>
    <scope>NUCLEOTIDE SEQUENCE [LARGE SCALE GENOMIC DNA]</scope>
    <source>
        <strain evidence="3">CCFEE 5527</strain>
    </source>
</reference>
<dbReference type="Proteomes" id="UP000192596">
    <property type="component" value="Unassembled WGS sequence"/>
</dbReference>
<dbReference type="InterPro" id="IPR036928">
    <property type="entry name" value="AS_sf"/>
</dbReference>
<sequence>MADHKLNVLTTTANEIQHLLSTSRTTSVSLVKAYLAQIAAHNHTGVHLNALISIAPEALLLETASCLDSERASGHLRSSLHGTPIVLKDTFLTSTTNLGLPTTCGSPALATATSESNSPLVQTLVDAGLIILGKANMTELCGLKMRALTPGWSPMGGQTQNPYVFGGLEENEILLGNSSAGGSSSGSAVCVAAGFAPLALGTEVAGSVVTPSNRAGVYALKCGVGIVEGRGDFGYWDGLDCVGAMGKGAEDVGLLARVIMGRKEVWDSDRGFEGLRIGVLDPEVWHLPETITVYPGKTKQVMEKGFWAAAEKMKRRGAVVRNIDLPLPWDAFRFSEADFPASDEHGMPVSEPCVVNEEIESSGNDGDGTSSEQKSLFQETCMHHLRTTRMPAFLSSFKTSEIRSLGDMVAWNEAHRDVALPPSHPSQHEIIELLSNRTTPEQAEAMAREIRKRGREALDPMFQSVDVLVALGDSPLCTYAAGAGYPIATAPLETIQYSNENERPFGLCFVAKGGGEETLLKFMRGCEAAFERRPLPKPLMTKRE</sequence>
<dbReference type="InterPro" id="IPR023631">
    <property type="entry name" value="Amidase_dom"/>
</dbReference>
<dbReference type="STRING" id="1507870.A0A1V8T5W9"/>
<dbReference type="OrthoDB" id="566138at2759"/>
<dbReference type="SUPFAM" id="SSF75304">
    <property type="entry name" value="Amidase signature (AS) enzymes"/>
    <property type="match status" value="1"/>
</dbReference>
<keyword evidence="3" id="KW-1185">Reference proteome</keyword>
<evidence type="ECO:0000259" key="1">
    <source>
        <dbReference type="Pfam" id="PF01425"/>
    </source>
</evidence>
<dbReference type="PANTHER" id="PTHR42678:SF34">
    <property type="entry name" value="OS04G0183300 PROTEIN"/>
    <property type="match status" value="1"/>
</dbReference>
<comment type="caution">
    <text evidence="2">The sequence shown here is derived from an EMBL/GenBank/DDBJ whole genome shotgun (WGS) entry which is preliminary data.</text>
</comment>
<dbReference type="Gene3D" id="3.90.1300.10">
    <property type="entry name" value="Amidase signature (AS) domain"/>
    <property type="match status" value="1"/>
</dbReference>
<proteinExistence type="predicted"/>
<dbReference type="AlphaFoldDB" id="A0A1V8T5W9"/>
<name>A0A1V8T5W9_9PEZI</name>
<accession>A0A1V8T5W9</accession>
<organism evidence="2 3">
    <name type="scientific">Cryoendolithus antarcticus</name>
    <dbReference type="NCBI Taxonomy" id="1507870"/>
    <lineage>
        <taxon>Eukaryota</taxon>
        <taxon>Fungi</taxon>
        <taxon>Dikarya</taxon>
        <taxon>Ascomycota</taxon>
        <taxon>Pezizomycotina</taxon>
        <taxon>Dothideomycetes</taxon>
        <taxon>Dothideomycetidae</taxon>
        <taxon>Cladosporiales</taxon>
        <taxon>Cladosporiaceae</taxon>
        <taxon>Cryoendolithus</taxon>
    </lineage>
</organism>
<dbReference type="PANTHER" id="PTHR42678">
    <property type="entry name" value="AMIDASE"/>
    <property type="match status" value="1"/>
</dbReference>
<dbReference type="Pfam" id="PF01425">
    <property type="entry name" value="Amidase"/>
    <property type="match status" value="1"/>
</dbReference>
<dbReference type="EMBL" id="NAJO01000016">
    <property type="protein sequence ID" value="OQO06806.1"/>
    <property type="molecule type" value="Genomic_DNA"/>
</dbReference>
<protein>
    <recommendedName>
        <fullName evidence="1">Amidase domain-containing protein</fullName>
    </recommendedName>
</protein>
<evidence type="ECO:0000313" key="3">
    <source>
        <dbReference type="Proteomes" id="UP000192596"/>
    </source>
</evidence>
<evidence type="ECO:0000313" key="2">
    <source>
        <dbReference type="EMBL" id="OQO06806.1"/>
    </source>
</evidence>
<dbReference type="InParanoid" id="A0A1V8T5W9"/>
<gene>
    <name evidence="2" type="ORF">B0A48_08594</name>
</gene>